<name>A0A0W8I5U8_9MICO</name>
<feature type="transmembrane region" description="Helical" evidence="2">
    <location>
        <begin position="79"/>
        <end position="99"/>
    </location>
</feature>
<dbReference type="InterPro" id="IPR052901">
    <property type="entry name" value="Bact_TGase-like"/>
</dbReference>
<feature type="transmembrane region" description="Helical" evidence="2">
    <location>
        <begin position="20"/>
        <end position="40"/>
    </location>
</feature>
<proteinExistence type="predicted"/>
<evidence type="ECO:0000256" key="1">
    <source>
        <dbReference type="SAM" id="MobiDB-lite"/>
    </source>
</evidence>
<dbReference type="InterPro" id="IPR021878">
    <property type="entry name" value="TgpA_N"/>
</dbReference>
<reference evidence="4 5" key="1">
    <citation type="submission" date="2015-12" db="EMBL/GenBank/DDBJ databases">
        <title>Serinicoccus chungangenesis strain CD08_5 genome sequencing and assembly.</title>
        <authorList>
            <person name="Chander A.M."/>
            <person name="Kaur G."/>
            <person name="Nair G.R."/>
            <person name="Dhawan D.K."/>
            <person name="Kochhar R.K."/>
            <person name="Mayilraj S."/>
            <person name="Bhadada S.K."/>
        </authorList>
    </citation>
    <scope>NUCLEOTIDE SEQUENCE [LARGE SCALE GENOMIC DNA]</scope>
    <source>
        <strain evidence="4 5">CD08_5</strain>
    </source>
</reference>
<dbReference type="STRING" id="767452.AVL62_01970"/>
<keyword evidence="2" id="KW-1133">Transmembrane helix</keyword>
<protein>
    <recommendedName>
        <fullName evidence="3">Transglutaminase-like domain-containing protein</fullName>
    </recommendedName>
</protein>
<accession>A0A0W8I5U8</accession>
<dbReference type="Proteomes" id="UP000054837">
    <property type="component" value="Unassembled WGS sequence"/>
</dbReference>
<evidence type="ECO:0000256" key="2">
    <source>
        <dbReference type="SAM" id="Phobius"/>
    </source>
</evidence>
<comment type="caution">
    <text evidence="4">The sequence shown here is derived from an EMBL/GenBank/DDBJ whole genome shotgun (WGS) entry which is preliminary data.</text>
</comment>
<feature type="transmembrane region" description="Helical" evidence="2">
    <location>
        <begin position="111"/>
        <end position="130"/>
    </location>
</feature>
<dbReference type="EMBL" id="LQBL01000028">
    <property type="protein sequence ID" value="KUG53574.1"/>
    <property type="molecule type" value="Genomic_DNA"/>
</dbReference>
<evidence type="ECO:0000313" key="4">
    <source>
        <dbReference type="EMBL" id="KUG53574.1"/>
    </source>
</evidence>
<dbReference type="Gene3D" id="3.10.620.30">
    <property type="match status" value="1"/>
</dbReference>
<dbReference type="SMART" id="SM00460">
    <property type="entry name" value="TGc"/>
    <property type="match status" value="1"/>
</dbReference>
<evidence type="ECO:0000259" key="3">
    <source>
        <dbReference type="SMART" id="SM00460"/>
    </source>
</evidence>
<dbReference type="SUPFAM" id="SSF54001">
    <property type="entry name" value="Cysteine proteinases"/>
    <property type="match status" value="1"/>
</dbReference>
<keyword evidence="5" id="KW-1185">Reference proteome</keyword>
<gene>
    <name evidence="4" type="ORF">AVL62_01970</name>
</gene>
<evidence type="ECO:0000313" key="5">
    <source>
        <dbReference type="Proteomes" id="UP000054837"/>
    </source>
</evidence>
<feature type="domain" description="Transglutaminase-like" evidence="3">
    <location>
        <begin position="504"/>
        <end position="574"/>
    </location>
</feature>
<keyword evidence="2" id="KW-0812">Transmembrane</keyword>
<feature type="compositionally biased region" description="Pro residues" evidence="1">
    <location>
        <begin position="607"/>
        <end position="616"/>
    </location>
</feature>
<feature type="transmembrane region" description="Helical" evidence="2">
    <location>
        <begin position="189"/>
        <end position="206"/>
    </location>
</feature>
<organism evidence="4 5">
    <name type="scientific">Serinicoccus chungangensis</name>
    <dbReference type="NCBI Taxonomy" id="767452"/>
    <lineage>
        <taxon>Bacteria</taxon>
        <taxon>Bacillati</taxon>
        <taxon>Actinomycetota</taxon>
        <taxon>Actinomycetes</taxon>
        <taxon>Micrococcales</taxon>
        <taxon>Ornithinimicrobiaceae</taxon>
        <taxon>Serinicoccus</taxon>
    </lineage>
</organism>
<feature type="transmembrane region" description="Helical" evidence="2">
    <location>
        <begin position="52"/>
        <end position="73"/>
    </location>
</feature>
<dbReference type="InterPro" id="IPR038765">
    <property type="entry name" value="Papain-like_cys_pep_sf"/>
</dbReference>
<dbReference type="Pfam" id="PF01841">
    <property type="entry name" value="Transglut_core"/>
    <property type="match status" value="1"/>
</dbReference>
<dbReference type="PANTHER" id="PTHR42736:SF1">
    <property type="entry name" value="PROTEIN-GLUTAMINE GAMMA-GLUTAMYLTRANSFERASE"/>
    <property type="match status" value="1"/>
</dbReference>
<dbReference type="AlphaFoldDB" id="A0A0W8I5U8"/>
<dbReference type="Pfam" id="PF11992">
    <property type="entry name" value="TgpA_N"/>
    <property type="match status" value="1"/>
</dbReference>
<feature type="region of interest" description="Disordered" evidence="1">
    <location>
        <begin position="573"/>
        <end position="616"/>
    </location>
</feature>
<feature type="transmembrane region" description="Helical" evidence="2">
    <location>
        <begin position="632"/>
        <end position="652"/>
    </location>
</feature>
<dbReference type="InterPro" id="IPR002931">
    <property type="entry name" value="Transglutaminase-like"/>
</dbReference>
<dbReference type="PANTHER" id="PTHR42736">
    <property type="entry name" value="PROTEIN-GLUTAMINE GAMMA-GLUTAMYLTRANSFERASE"/>
    <property type="match status" value="1"/>
</dbReference>
<keyword evidence="2" id="KW-0472">Membrane</keyword>
<feature type="transmembrane region" description="Helical" evidence="2">
    <location>
        <begin position="237"/>
        <end position="256"/>
    </location>
</feature>
<sequence>MDLAARHRGREVGVNDDRDWVSRGLWAEGFVAALATLTVAWPLTDLLREGSWLAPGVTMVLLVALGGAVLRSLDTPPTLVALGQLVLGLGGLAVIYLRDTLWRGVLPTRETLEMVGALLAQAGTVLQTYAAPAPTTQGVSFLVVAVLTLTAVSVDSMGVTGRAPASAGIPLVAGFLVSVSNTGQAMEPWYFAAVLVMWLLMLAQQGRRLSLSWPSAGRRESRGAGDVSEGPRTYRGLAQLVGALTVVAAVLGAAFLPHLPPTFLGDGLARNPDARDIDADAGDVSFTETMDPGQDLRNQSQAPVLSYRTDAISLQPLRVTATERFEDGRWVAPERLTSALLPQGAPIPDPPGLGEGVPVGESEFQVLDNVLEPPHLAVPPLLTALELQDAGYRYDPEDATVVLQGQSPRYDADYLTIDVGGQLPDGVGDQPASADDFDEDLLAVDEVSQDAVSALADEVVGEEDNALQAAVLIQGHLRSEGDYQYSLELEPAAEAGADDPIGGFLETRQGYCVQFATAMVMMARHEGIPARMAVGFLPGTPQQDGSRQIIAADAHTWPELWIDGLGWTRFEPTPGVRAGTPPAYARSTDEGDAAPSTSEVPQEITPTPEPTAAPAPGDPTLLDRLGDLLPTLLRTLLALLLLGALATVLPWAGRRHREAGVRSATTASERIEGEWQLLTRSLSDLGVATPPERSPRSMRRHYLGGTTMEETGDRALGRAVATLERSRYAAPGSLGEDEAHQMSEDVRTVVDEVRHTSPWNQRVNAALLPGSGVAGMRAGVRRLLRR</sequence>
<feature type="transmembrane region" description="Helical" evidence="2">
    <location>
        <begin position="136"/>
        <end position="154"/>
    </location>
</feature>